<gene>
    <name evidence="2" type="ORF">PCOR1329_LOCUS75834</name>
</gene>
<keyword evidence="3" id="KW-1185">Reference proteome</keyword>
<feature type="transmembrane region" description="Helical" evidence="1">
    <location>
        <begin position="25"/>
        <end position="47"/>
    </location>
</feature>
<evidence type="ECO:0000313" key="2">
    <source>
        <dbReference type="EMBL" id="CAK0897761.1"/>
    </source>
</evidence>
<protein>
    <submittedName>
        <fullName evidence="2">Uncharacterized protein</fullName>
    </submittedName>
</protein>
<sequence>MMSDPESDRTRAIEAMLPWGFESKLAFRLAFIKIPFMLLITCIGMAAEYHLYSKTTETWLRYGKGSVSDNIWSLLLEDKTGCYAHRLEEVTPSKTLLQGPDGLHVNASLDPLHIDNPDTCEVDLHKCTVKGLSHAGFFTTGLNHWVSFALLWFVYKVVFIGIHPVDRLAKMAGAPEPLMKLLTEPYFQQCTTPMTVLVKFLFYFRYKMMPNTLLGALASLHDFAPDCPNMVSYKMSPAYGNACYYLCIIDLCSVVVFYIYVTKEMEGKLIGKWRYRFWKLAWLGSAGLFGFVAIWASYRTFGGLTSILRVILSSFLAVAFSFRFSFKINLDLLRVLVFLVFTFEVLELIFLVITILGPKVAPKLYEKWAERFHFSKHEYDQNYDELTERE</sequence>
<proteinExistence type="predicted"/>
<evidence type="ECO:0000313" key="3">
    <source>
        <dbReference type="Proteomes" id="UP001189429"/>
    </source>
</evidence>
<evidence type="ECO:0000256" key="1">
    <source>
        <dbReference type="SAM" id="Phobius"/>
    </source>
</evidence>
<organism evidence="2 3">
    <name type="scientific">Prorocentrum cordatum</name>
    <dbReference type="NCBI Taxonomy" id="2364126"/>
    <lineage>
        <taxon>Eukaryota</taxon>
        <taxon>Sar</taxon>
        <taxon>Alveolata</taxon>
        <taxon>Dinophyceae</taxon>
        <taxon>Prorocentrales</taxon>
        <taxon>Prorocentraceae</taxon>
        <taxon>Prorocentrum</taxon>
    </lineage>
</organism>
<feature type="transmembrane region" description="Helical" evidence="1">
    <location>
        <begin position="145"/>
        <end position="165"/>
    </location>
</feature>
<reference evidence="2" key="1">
    <citation type="submission" date="2023-10" db="EMBL/GenBank/DDBJ databases">
        <authorList>
            <person name="Chen Y."/>
            <person name="Shah S."/>
            <person name="Dougan E. K."/>
            <person name="Thang M."/>
            <person name="Chan C."/>
        </authorList>
    </citation>
    <scope>NUCLEOTIDE SEQUENCE [LARGE SCALE GENOMIC DNA]</scope>
</reference>
<dbReference type="Proteomes" id="UP001189429">
    <property type="component" value="Unassembled WGS sequence"/>
</dbReference>
<keyword evidence="1" id="KW-0812">Transmembrane</keyword>
<keyword evidence="1" id="KW-1133">Transmembrane helix</keyword>
<dbReference type="EMBL" id="CAUYUJ010020380">
    <property type="protein sequence ID" value="CAK0897761.1"/>
    <property type="molecule type" value="Genomic_DNA"/>
</dbReference>
<feature type="transmembrane region" description="Helical" evidence="1">
    <location>
        <begin position="238"/>
        <end position="260"/>
    </location>
</feature>
<name>A0ABN9XHT8_9DINO</name>
<feature type="transmembrane region" description="Helical" evidence="1">
    <location>
        <begin position="280"/>
        <end position="298"/>
    </location>
</feature>
<comment type="caution">
    <text evidence="2">The sequence shown here is derived from an EMBL/GenBank/DDBJ whole genome shotgun (WGS) entry which is preliminary data.</text>
</comment>
<accession>A0ABN9XHT8</accession>
<feature type="transmembrane region" description="Helical" evidence="1">
    <location>
        <begin position="304"/>
        <end position="324"/>
    </location>
</feature>
<keyword evidence="1" id="KW-0472">Membrane</keyword>
<feature type="transmembrane region" description="Helical" evidence="1">
    <location>
        <begin position="336"/>
        <end position="357"/>
    </location>
</feature>